<reference evidence="2 3" key="1">
    <citation type="submission" date="2019-02" db="EMBL/GenBank/DDBJ databases">
        <title>Deep-cultivation of Planctomycetes and their phenomic and genomic characterization uncovers novel biology.</title>
        <authorList>
            <person name="Wiegand S."/>
            <person name="Jogler M."/>
            <person name="Boedeker C."/>
            <person name="Pinto D."/>
            <person name="Vollmers J."/>
            <person name="Rivas-Marin E."/>
            <person name="Kohn T."/>
            <person name="Peeters S.H."/>
            <person name="Heuer A."/>
            <person name="Rast P."/>
            <person name="Oberbeckmann S."/>
            <person name="Bunk B."/>
            <person name="Jeske O."/>
            <person name="Meyerdierks A."/>
            <person name="Storesund J.E."/>
            <person name="Kallscheuer N."/>
            <person name="Luecker S."/>
            <person name="Lage O.M."/>
            <person name="Pohl T."/>
            <person name="Merkel B.J."/>
            <person name="Hornburger P."/>
            <person name="Mueller R.-W."/>
            <person name="Bruemmer F."/>
            <person name="Labrenz M."/>
            <person name="Spormann A.M."/>
            <person name="Op Den Camp H."/>
            <person name="Overmann J."/>
            <person name="Amann R."/>
            <person name="Jetten M.S.M."/>
            <person name="Mascher T."/>
            <person name="Medema M.H."/>
            <person name="Devos D.P."/>
            <person name="Kaster A.-K."/>
            <person name="Ovreas L."/>
            <person name="Rohde M."/>
            <person name="Galperin M.Y."/>
            <person name="Jogler C."/>
        </authorList>
    </citation>
    <scope>NUCLEOTIDE SEQUENCE [LARGE SCALE GENOMIC DNA]</scope>
    <source>
        <strain evidence="2 3">Poly41</strain>
    </source>
</reference>
<evidence type="ECO:0000313" key="2">
    <source>
        <dbReference type="EMBL" id="TWU40950.1"/>
    </source>
</evidence>
<sequence length="67" mass="7525">MSCVHLRKLYDLCTAEGVKLGGSDLVRFVCTQCDEQEVCPSILMEEYEATHHDEDEGTEDSSEQAEN</sequence>
<gene>
    <name evidence="2" type="ORF">Poly41_17850</name>
</gene>
<dbReference type="AlphaFoldDB" id="A0A5C6DW44"/>
<accession>A0A5C6DW44</accession>
<feature type="region of interest" description="Disordered" evidence="1">
    <location>
        <begin position="46"/>
        <end position="67"/>
    </location>
</feature>
<feature type="compositionally biased region" description="Acidic residues" evidence="1">
    <location>
        <begin position="55"/>
        <end position="67"/>
    </location>
</feature>
<dbReference type="EMBL" id="SJPV01000002">
    <property type="protein sequence ID" value="TWU40950.1"/>
    <property type="molecule type" value="Genomic_DNA"/>
</dbReference>
<proteinExistence type="predicted"/>
<keyword evidence="3" id="KW-1185">Reference proteome</keyword>
<protein>
    <submittedName>
        <fullName evidence="2">Uncharacterized protein</fullName>
    </submittedName>
</protein>
<evidence type="ECO:0000313" key="3">
    <source>
        <dbReference type="Proteomes" id="UP000319143"/>
    </source>
</evidence>
<name>A0A5C6DW44_9BACT</name>
<evidence type="ECO:0000256" key="1">
    <source>
        <dbReference type="SAM" id="MobiDB-lite"/>
    </source>
</evidence>
<organism evidence="2 3">
    <name type="scientific">Novipirellula artificiosorum</name>
    <dbReference type="NCBI Taxonomy" id="2528016"/>
    <lineage>
        <taxon>Bacteria</taxon>
        <taxon>Pseudomonadati</taxon>
        <taxon>Planctomycetota</taxon>
        <taxon>Planctomycetia</taxon>
        <taxon>Pirellulales</taxon>
        <taxon>Pirellulaceae</taxon>
        <taxon>Novipirellula</taxon>
    </lineage>
</organism>
<comment type="caution">
    <text evidence="2">The sequence shown here is derived from an EMBL/GenBank/DDBJ whole genome shotgun (WGS) entry which is preliminary data.</text>
</comment>
<dbReference type="Proteomes" id="UP000319143">
    <property type="component" value="Unassembled WGS sequence"/>
</dbReference>